<dbReference type="Proteomes" id="UP001152747">
    <property type="component" value="Unassembled WGS sequence"/>
</dbReference>
<name>A0A9P1MXW3_9PELO</name>
<sequence length="74" mass="8410">MSKLPIFLVFQSGRGGFENATWQFIAGLSYCTFIEWHVFAKCFGDCDFGESIYVDFFDAKSGRDPNVIVHLFAN</sequence>
<gene>
    <name evidence="1" type="ORF">CAMP_LOCUS6946</name>
</gene>
<dbReference type="AlphaFoldDB" id="A0A9P1MXW3"/>
<evidence type="ECO:0000313" key="2">
    <source>
        <dbReference type="Proteomes" id="UP001152747"/>
    </source>
</evidence>
<proteinExistence type="predicted"/>
<reference evidence="1" key="1">
    <citation type="submission" date="2022-11" db="EMBL/GenBank/DDBJ databases">
        <authorList>
            <person name="Kikuchi T."/>
        </authorList>
    </citation>
    <scope>NUCLEOTIDE SEQUENCE</scope>
    <source>
        <strain evidence="1">PS1010</strain>
    </source>
</reference>
<dbReference type="EMBL" id="CANHGI010000003">
    <property type="protein sequence ID" value="CAI5444309.1"/>
    <property type="molecule type" value="Genomic_DNA"/>
</dbReference>
<organism evidence="1 2">
    <name type="scientific">Caenorhabditis angaria</name>
    <dbReference type="NCBI Taxonomy" id="860376"/>
    <lineage>
        <taxon>Eukaryota</taxon>
        <taxon>Metazoa</taxon>
        <taxon>Ecdysozoa</taxon>
        <taxon>Nematoda</taxon>
        <taxon>Chromadorea</taxon>
        <taxon>Rhabditida</taxon>
        <taxon>Rhabditina</taxon>
        <taxon>Rhabditomorpha</taxon>
        <taxon>Rhabditoidea</taxon>
        <taxon>Rhabditidae</taxon>
        <taxon>Peloderinae</taxon>
        <taxon>Caenorhabditis</taxon>
    </lineage>
</organism>
<accession>A0A9P1MXW3</accession>
<protein>
    <submittedName>
        <fullName evidence="1">Uncharacterized protein</fullName>
    </submittedName>
</protein>
<evidence type="ECO:0000313" key="1">
    <source>
        <dbReference type="EMBL" id="CAI5444309.1"/>
    </source>
</evidence>
<keyword evidence="2" id="KW-1185">Reference proteome</keyword>
<comment type="caution">
    <text evidence="1">The sequence shown here is derived from an EMBL/GenBank/DDBJ whole genome shotgun (WGS) entry which is preliminary data.</text>
</comment>